<comment type="subcellular location">
    <subcellularLocation>
        <location evidence="1">Membrane</location>
        <topology evidence="1">Multi-pass membrane protein</topology>
    </subcellularLocation>
</comment>
<evidence type="ECO:0000259" key="7">
    <source>
        <dbReference type="Pfam" id="PF20684"/>
    </source>
</evidence>
<sequence>MVWVEIPANPLVRAFLIIACVVQLLALIALGLRLLCVRIRKTKLRRDDGFVCVSTVFGLVNTVLFCFFAYSGLGPSIEGANTDIDYEDHKKMLFIFELNYQLGTCSAKLSTLGLYLRVFAHERMQKATKASIAFILLGFLAHLFWIVLLCRPLSSMWKIGHEGDCGDRQNIYFSSCSFTIASDVLLLTLPMPVIWRLQMKRSSKMGLSCLFASGLLVAVMLTACLIISTGYGDFIYTSAYSTFFCTLEPNLASICASLPVIHNLHMTFRKKHRNSMHQPTFNGVQTIGTAETRKRHNPLEHLQDSRETFQLDTLGHPSQTLQHHTCVEIEKGLLLEPLPAILVDNQAHSSGSQTQLIHHAGHEETASLSEAIAVHGNWGV</sequence>
<dbReference type="InterPro" id="IPR052337">
    <property type="entry name" value="SAT4-like"/>
</dbReference>
<dbReference type="Proteomes" id="UP000193689">
    <property type="component" value="Unassembled WGS sequence"/>
</dbReference>
<dbReference type="PANTHER" id="PTHR33048">
    <property type="entry name" value="PTH11-LIKE INTEGRAL MEMBRANE PROTEIN (AFU_ORTHOLOGUE AFUA_5G11245)"/>
    <property type="match status" value="1"/>
</dbReference>
<gene>
    <name evidence="8" type="ORF">BCR38DRAFT_426873</name>
</gene>
<feature type="transmembrane region" description="Helical" evidence="6">
    <location>
        <begin position="132"/>
        <end position="151"/>
    </location>
</feature>
<proteinExistence type="inferred from homology"/>
<comment type="similarity">
    <text evidence="5">Belongs to the SAT4 family.</text>
</comment>
<protein>
    <recommendedName>
        <fullName evidence="7">Rhodopsin domain-containing protein</fullName>
    </recommendedName>
</protein>
<dbReference type="PANTHER" id="PTHR33048:SF161">
    <property type="entry name" value="INTEGRAL MEMBRANE PROTEIN"/>
    <property type="match status" value="1"/>
</dbReference>
<organism evidence="8 9">
    <name type="scientific">Pseudomassariella vexata</name>
    <dbReference type="NCBI Taxonomy" id="1141098"/>
    <lineage>
        <taxon>Eukaryota</taxon>
        <taxon>Fungi</taxon>
        <taxon>Dikarya</taxon>
        <taxon>Ascomycota</taxon>
        <taxon>Pezizomycotina</taxon>
        <taxon>Sordariomycetes</taxon>
        <taxon>Xylariomycetidae</taxon>
        <taxon>Amphisphaeriales</taxon>
        <taxon>Pseudomassariaceae</taxon>
        <taxon>Pseudomassariella</taxon>
    </lineage>
</organism>
<feature type="transmembrane region" description="Helical" evidence="6">
    <location>
        <begin position="12"/>
        <end position="37"/>
    </location>
</feature>
<dbReference type="InterPro" id="IPR049326">
    <property type="entry name" value="Rhodopsin_dom_fungi"/>
</dbReference>
<name>A0A1Y2E772_9PEZI</name>
<feature type="transmembrane region" description="Helical" evidence="6">
    <location>
        <begin position="49"/>
        <end position="70"/>
    </location>
</feature>
<evidence type="ECO:0000256" key="5">
    <source>
        <dbReference type="ARBA" id="ARBA00038359"/>
    </source>
</evidence>
<evidence type="ECO:0000256" key="1">
    <source>
        <dbReference type="ARBA" id="ARBA00004141"/>
    </source>
</evidence>
<dbReference type="EMBL" id="MCFJ01000004">
    <property type="protein sequence ID" value="ORY67379.1"/>
    <property type="molecule type" value="Genomic_DNA"/>
</dbReference>
<feature type="domain" description="Rhodopsin" evidence="7">
    <location>
        <begin position="32"/>
        <end position="264"/>
    </location>
</feature>
<keyword evidence="4 6" id="KW-0472">Membrane</keyword>
<keyword evidence="2 6" id="KW-0812">Transmembrane</keyword>
<keyword evidence="3 6" id="KW-1133">Transmembrane helix</keyword>
<dbReference type="InParanoid" id="A0A1Y2E772"/>
<feature type="transmembrane region" description="Helical" evidence="6">
    <location>
        <begin position="171"/>
        <end position="195"/>
    </location>
</feature>
<feature type="transmembrane region" description="Helical" evidence="6">
    <location>
        <begin position="100"/>
        <end position="120"/>
    </location>
</feature>
<dbReference type="GeneID" id="63776008"/>
<evidence type="ECO:0000256" key="6">
    <source>
        <dbReference type="SAM" id="Phobius"/>
    </source>
</evidence>
<reference evidence="8 9" key="1">
    <citation type="submission" date="2016-07" db="EMBL/GenBank/DDBJ databases">
        <title>Pervasive Adenine N6-methylation of Active Genes in Fungi.</title>
        <authorList>
            <consortium name="DOE Joint Genome Institute"/>
            <person name="Mondo S.J."/>
            <person name="Dannebaum R.O."/>
            <person name="Kuo R.C."/>
            <person name="Labutti K."/>
            <person name="Haridas S."/>
            <person name="Kuo A."/>
            <person name="Salamov A."/>
            <person name="Ahrendt S.R."/>
            <person name="Lipzen A."/>
            <person name="Sullivan W."/>
            <person name="Andreopoulos W.B."/>
            <person name="Clum A."/>
            <person name="Lindquist E."/>
            <person name="Daum C."/>
            <person name="Ramamoorthy G.K."/>
            <person name="Gryganskyi A."/>
            <person name="Culley D."/>
            <person name="Magnuson J.K."/>
            <person name="James T.Y."/>
            <person name="O'Malley M.A."/>
            <person name="Stajich J.E."/>
            <person name="Spatafora J.W."/>
            <person name="Visel A."/>
            <person name="Grigoriev I.V."/>
        </authorList>
    </citation>
    <scope>NUCLEOTIDE SEQUENCE [LARGE SCALE GENOMIC DNA]</scope>
    <source>
        <strain evidence="8 9">CBS 129021</strain>
    </source>
</reference>
<dbReference type="Pfam" id="PF20684">
    <property type="entry name" value="Fung_rhodopsin"/>
    <property type="match status" value="1"/>
</dbReference>
<accession>A0A1Y2E772</accession>
<evidence type="ECO:0000256" key="3">
    <source>
        <dbReference type="ARBA" id="ARBA00022989"/>
    </source>
</evidence>
<feature type="transmembrane region" description="Helical" evidence="6">
    <location>
        <begin position="207"/>
        <end position="231"/>
    </location>
</feature>
<evidence type="ECO:0000256" key="4">
    <source>
        <dbReference type="ARBA" id="ARBA00023136"/>
    </source>
</evidence>
<dbReference type="OrthoDB" id="3529975at2759"/>
<evidence type="ECO:0000313" key="8">
    <source>
        <dbReference type="EMBL" id="ORY67379.1"/>
    </source>
</evidence>
<comment type="caution">
    <text evidence="8">The sequence shown here is derived from an EMBL/GenBank/DDBJ whole genome shotgun (WGS) entry which is preliminary data.</text>
</comment>
<dbReference type="AlphaFoldDB" id="A0A1Y2E772"/>
<dbReference type="GO" id="GO:0016020">
    <property type="term" value="C:membrane"/>
    <property type="evidence" value="ECO:0007669"/>
    <property type="project" value="UniProtKB-SubCell"/>
</dbReference>
<dbReference type="RefSeq" id="XP_040718003.1">
    <property type="nucleotide sequence ID" value="XM_040859796.1"/>
</dbReference>
<keyword evidence="9" id="KW-1185">Reference proteome</keyword>
<evidence type="ECO:0000313" key="9">
    <source>
        <dbReference type="Proteomes" id="UP000193689"/>
    </source>
</evidence>
<evidence type="ECO:0000256" key="2">
    <source>
        <dbReference type="ARBA" id="ARBA00022692"/>
    </source>
</evidence>